<evidence type="ECO:0000313" key="1">
    <source>
        <dbReference type="EMBL" id="GAA4465942.1"/>
    </source>
</evidence>
<dbReference type="Proteomes" id="UP001500840">
    <property type="component" value="Unassembled WGS sequence"/>
</dbReference>
<evidence type="ECO:0000313" key="2">
    <source>
        <dbReference type="Proteomes" id="UP001500840"/>
    </source>
</evidence>
<evidence type="ECO:0008006" key="3">
    <source>
        <dbReference type="Google" id="ProtNLM"/>
    </source>
</evidence>
<gene>
    <name evidence="1" type="ORF">GCM10023156_54180</name>
</gene>
<proteinExistence type="predicted"/>
<reference evidence="2" key="1">
    <citation type="journal article" date="2019" name="Int. J. Syst. Evol. Microbiol.">
        <title>The Global Catalogue of Microorganisms (GCM) 10K type strain sequencing project: providing services to taxonomists for standard genome sequencing and annotation.</title>
        <authorList>
            <consortium name="The Broad Institute Genomics Platform"/>
            <consortium name="The Broad Institute Genome Sequencing Center for Infectious Disease"/>
            <person name="Wu L."/>
            <person name="Ma J."/>
        </authorList>
    </citation>
    <scope>NUCLEOTIDE SEQUENCE [LARGE SCALE GENOMIC DNA]</scope>
    <source>
        <strain evidence="2">JCM 17759</strain>
    </source>
</reference>
<comment type="caution">
    <text evidence="1">The sequence shown here is derived from an EMBL/GenBank/DDBJ whole genome shotgun (WGS) entry which is preliminary data.</text>
</comment>
<sequence length="90" mass="9537">MGISLDAAGQATIDPSLHDVLFDLALNLESPTDLPVDIEHVVAAIVIAARHSQLSAGHVLTADDAELIEILTPHVKSVFKLYGGRVGRDD</sequence>
<keyword evidence="2" id="KW-1185">Reference proteome</keyword>
<accession>A0ABP8NEE6</accession>
<dbReference type="EMBL" id="BAABGA010000080">
    <property type="protein sequence ID" value="GAA4465942.1"/>
    <property type="molecule type" value="Genomic_DNA"/>
</dbReference>
<protein>
    <recommendedName>
        <fullName evidence="3">Phage gp6-like head-tail connector protein</fullName>
    </recommendedName>
</protein>
<organism evidence="1 2">
    <name type="scientific">Novipirellula rosea</name>
    <dbReference type="NCBI Taxonomy" id="1031540"/>
    <lineage>
        <taxon>Bacteria</taxon>
        <taxon>Pseudomonadati</taxon>
        <taxon>Planctomycetota</taxon>
        <taxon>Planctomycetia</taxon>
        <taxon>Pirellulales</taxon>
        <taxon>Pirellulaceae</taxon>
        <taxon>Novipirellula</taxon>
    </lineage>
</organism>
<name>A0ABP8NEE6_9BACT</name>